<comment type="subcellular location">
    <subcellularLocation>
        <location evidence="1">Membrane</location>
        <topology evidence="1">Multi-pass membrane protein</topology>
    </subcellularLocation>
</comment>
<accession>A0A9D4PXJ9</accession>
<keyword evidence="4 6" id="KW-1133">Transmembrane helix</keyword>
<feature type="domain" description="Peptidase S54 rhomboid" evidence="7">
    <location>
        <begin position="173"/>
        <end position="313"/>
    </location>
</feature>
<dbReference type="InterPro" id="IPR022764">
    <property type="entry name" value="Peptidase_S54_rhomboid_dom"/>
</dbReference>
<keyword evidence="3 6" id="KW-0812">Transmembrane</keyword>
<evidence type="ECO:0000256" key="2">
    <source>
        <dbReference type="ARBA" id="ARBA00009045"/>
    </source>
</evidence>
<protein>
    <recommendedName>
        <fullName evidence="7">Peptidase S54 rhomboid domain-containing protein</fullName>
    </recommendedName>
</protein>
<reference evidence="8" key="2">
    <citation type="submission" date="2021-09" db="EMBL/GenBank/DDBJ databases">
        <authorList>
            <person name="Jia N."/>
            <person name="Wang J."/>
            <person name="Shi W."/>
            <person name="Du L."/>
            <person name="Sun Y."/>
            <person name="Zhan W."/>
            <person name="Jiang J."/>
            <person name="Wang Q."/>
            <person name="Zhang B."/>
            <person name="Ji P."/>
            <person name="Sakyi L.B."/>
            <person name="Cui X."/>
            <person name="Yuan T."/>
            <person name="Jiang B."/>
            <person name="Yang W."/>
            <person name="Lam T.T.-Y."/>
            <person name="Chang Q."/>
            <person name="Ding S."/>
            <person name="Wang X."/>
            <person name="Zhu J."/>
            <person name="Ruan X."/>
            <person name="Zhao L."/>
            <person name="Wei J."/>
            <person name="Que T."/>
            <person name="Du C."/>
            <person name="Cheng J."/>
            <person name="Dai P."/>
            <person name="Han X."/>
            <person name="Huang E."/>
            <person name="Gao Y."/>
            <person name="Liu J."/>
            <person name="Shao H."/>
            <person name="Ye R."/>
            <person name="Li L."/>
            <person name="Wei W."/>
            <person name="Wang X."/>
            <person name="Wang C."/>
            <person name="Huo Q."/>
            <person name="Li W."/>
            <person name="Guo W."/>
            <person name="Chen H."/>
            <person name="Chen S."/>
            <person name="Zhou L."/>
            <person name="Zhou L."/>
            <person name="Ni X."/>
            <person name="Tian J."/>
            <person name="Zhou Y."/>
            <person name="Sheng Y."/>
            <person name="Liu T."/>
            <person name="Pan Y."/>
            <person name="Xia L."/>
            <person name="Li J."/>
            <person name="Zhao F."/>
            <person name="Cao W."/>
        </authorList>
    </citation>
    <scope>NUCLEOTIDE SEQUENCE</scope>
    <source>
        <strain evidence="8">Rsan-2018</strain>
        <tissue evidence="8">Larvae</tissue>
    </source>
</reference>
<comment type="caution">
    <text evidence="8">The sequence shown here is derived from an EMBL/GenBank/DDBJ whole genome shotgun (WGS) entry which is preliminary data.</text>
</comment>
<dbReference type="Gene3D" id="1.20.1540.10">
    <property type="entry name" value="Rhomboid-like"/>
    <property type="match status" value="1"/>
</dbReference>
<dbReference type="GO" id="GO:0016020">
    <property type="term" value="C:membrane"/>
    <property type="evidence" value="ECO:0007669"/>
    <property type="project" value="UniProtKB-SubCell"/>
</dbReference>
<dbReference type="SUPFAM" id="SSF144091">
    <property type="entry name" value="Rhomboid-like"/>
    <property type="match status" value="1"/>
</dbReference>
<dbReference type="Proteomes" id="UP000821837">
    <property type="component" value="Unassembled WGS sequence"/>
</dbReference>
<dbReference type="InterPro" id="IPR035952">
    <property type="entry name" value="Rhomboid-like_sf"/>
</dbReference>
<evidence type="ECO:0000313" key="8">
    <source>
        <dbReference type="EMBL" id="KAH7957496.1"/>
    </source>
</evidence>
<evidence type="ECO:0000313" key="10">
    <source>
        <dbReference type="Proteomes" id="UP000821837"/>
    </source>
</evidence>
<feature type="transmembrane region" description="Helical" evidence="6">
    <location>
        <begin position="292"/>
        <end position="311"/>
    </location>
</feature>
<feature type="transmembrane region" description="Helical" evidence="6">
    <location>
        <begin position="265"/>
        <end position="286"/>
    </location>
</feature>
<proteinExistence type="inferred from homology"/>
<dbReference type="PANTHER" id="PTHR45840:SF2">
    <property type="entry name" value="PROTEIN RHOMBOID-RELATED"/>
    <property type="match status" value="1"/>
</dbReference>
<evidence type="ECO:0000256" key="5">
    <source>
        <dbReference type="ARBA" id="ARBA00023136"/>
    </source>
</evidence>
<evidence type="ECO:0000313" key="9">
    <source>
        <dbReference type="EMBL" id="KAH7985473.1"/>
    </source>
</evidence>
<name>A0A9D4PXJ9_RHISA</name>
<dbReference type="InterPro" id="IPR051739">
    <property type="entry name" value="Rhomboid_IM_Serine_Proteases"/>
</dbReference>
<sequence>MGNGMAAARKQKIWMEEIPFWTDIYRRLQRGDKAYAVELRAFLTPMAKCPASVIEELSELVDEDEKSWLTLEQFLLITTSGHPSTVRQKRFHRVVTAAANVYAGKLQRARAVRCAMIDYPLFVLQVLFFILITVTQIVTYFQYLYRCCPTSTKELEEYMRFNDKLVLVMERKREFWRNVSFVLVSFNGLSLAASAVIQMLVCLPISFLHSPWKIPFIYAAGAFTAAQITYICRYGFTMGASAAIYAVLWAHVVDVLVNRSQFGSVAGRVIVVFIYTAADAAQAYFLNRIPSVGTLPHLIGVAIGCTMGVVILRKNRGQKWEKWVYRIIRWLHWIVVAFALEQATMGSTY</sequence>
<evidence type="ECO:0000256" key="4">
    <source>
        <dbReference type="ARBA" id="ARBA00022989"/>
    </source>
</evidence>
<feature type="transmembrane region" description="Helical" evidence="6">
    <location>
        <begin position="119"/>
        <end position="143"/>
    </location>
</feature>
<keyword evidence="5 6" id="KW-0472">Membrane</keyword>
<keyword evidence="10" id="KW-1185">Reference proteome</keyword>
<dbReference type="AlphaFoldDB" id="A0A9D4PXJ9"/>
<gene>
    <name evidence="8" type="ORF">HPB52_019348</name>
    <name evidence="9" type="ORF">HPB52_025611</name>
</gene>
<evidence type="ECO:0000256" key="6">
    <source>
        <dbReference type="SAM" id="Phobius"/>
    </source>
</evidence>
<comment type="similarity">
    <text evidence="2">Belongs to the peptidase S54 family.</text>
</comment>
<evidence type="ECO:0000256" key="3">
    <source>
        <dbReference type="ARBA" id="ARBA00022692"/>
    </source>
</evidence>
<feature type="transmembrane region" description="Helical" evidence="6">
    <location>
        <begin position="215"/>
        <end position="236"/>
    </location>
</feature>
<dbReference type="EMBL" id="JABSTV010001250">
    <property type="protein sequence ID" value="KAH7957496.1"/>
    <property type="molecule type" value="Genomic_DNA"/>
</dbReference>
<dbReference type="VEuPathDB" id="VectorBase:RSAN_057465"/>
<evidence type="ECO:0000256" key="1">
    <source>
        <dbReference type="ARBA" id="ARBA00004141"/>
    </source>
</evidence>
<evidence type="ECO:0000259" key="7">
    <source>
        <dbReference type="Pfam" id="PF01694"/>
    </source>
</evidence>
<dbReference type="Pfam" id="PF01694">
    <property type="entry name" value="Rhomboid"/>
    <property type="match status" value="1"/>
</dbReference>
<dbReference type="EMBL" id="JABSTV010000892">
    <property type="protein sequence ID" value="KAH7985473.1"/>
    <property type="molecule type" value="Genomic_DNA"/>
</dbReference>
<reference evidence="8" key="1">
    <citation type="journal article" date="2020" name="Cell">
        <title>Large-Scale Comparative Analyses of Tick Genomes Elucidate Their Genetic Diversity and Vector Capacities.</title>
        <authorList>
            <consortium name="Tick Genome and Microbiome Consortium (TIGMIC)"/>
            <person name="Jia N."/>
            <person name="Wang J."/>
            <person name="Shi W."/>
            <person name="Du L."/>
            <person name="Sun Y."/>
            <person name="Zhan W."/>
            <person name="Jiang J.F."/>
            <person name="Wang Q."/>
            <person name="Zhang B."/>
            <person name="Ji P."/>
            <person name="Bell-Sakyi L."/>
            <person name="Cui X.M."/>
            <person name="Yuan T.T."/>
            <person name="Jiang B.G."/>
            <person name="Yang W.F."/>
            <person name="Lam T.T."/>
            <person name="Chang Q.C."/>
            <person name="Ding S.J."/>
            <person name="Wang X.J."/>
            <person name="Zhu J.G."/>
            <person name="Ruan X.D."/>
            <person name="Zhao L."/>
            <person name="Wei J.T."/>
            <person name="Ye R.Z."/>
            <person name="Que T.C."/>
            <person name="Du C.H."/>
            <person name="Zhou Y.H."/>
            <person name="Cheng J.X."/>
            <person name="Dai P.F."/>
            <person name="Guo W.B."/>
            <person name="Han X.H."/>
            <person name="Huang E.J."/>
            <person name="Li L.F."/>
            <person name="Wei W."/>
            <person name="Gao Y.C."/>
            <person name="Liu J.Z."/>
            <person name="Shao H.Z."/>
            <person name="Wang X."/>
            <person name="Wang C.C."/>
            <person name="Yang T.C."/>
            <person name="Huo Q.B."/>
            <person name="Li W."/>
            <person name="Chen H.Y."/>
            <person name="Chen S.E."/>
            <person name="Zhou L.G."/>
            <person name="Ni X.B."/>
            <person name="Tian J.H."/>
            <person name="Sheng Y."/>
            <person name="Liu T."/>
            <person name="Pan Y.S."/>
            <person name="Xia L.Y."/>
            <person name="Li J."/>
            <person name="Zhao F."/>
            <person name="Cao W.C."/>
        </authorList>
    </citation>
    <scope>NUCLEOTIDE SEQUENCE</scope>
    <source>
        <strain evidence="8">Rsan-2018</strain>
    </source>
</reference>
<dbReference type="GO" id="GO:0004252">
    <property type="term" value="F:serine-type endopeptidase activity"/>
    <property type="evidence" value="ECO:0007669"/>
    <property type="project" value="InterPro"/>
</dbReference>
<feature type="transmembrane region" description="Helical" evidence="6">
    <location>
        <begin position="179"/>
        <end position="203"/>
    </location>
</feature>
<organism evidence="8 10">
    <name type="scientific">Rhipicephalus sanguineus</name>
    <name type="common">Brown dog tick</name>
    <name type="synonym">Ixodes sanguineus</name>
    <dbReference type="NCBI Taxonomy" id="34632"/>
    <lineage>
        <taxon>Eukaryota</taxon>
        <taxon>Metazoa</taxon>
        <taxon>Ecdysozoa</taxon>
        <taxon>Arthropoda</taxon>
        <taxon>Chelicerata</taxon>
        <taxon>Arachnida</taxon>
        <taxon>Acari</taxon>
        <taxon>Parasitiformes</taxon>
        <taxon>Ixodida</taxon>
        <taxon>Ixodoidea</taxon>
        <taxon>Ixodidae</taxon>
        <taxon>Rhipicephalinae</taxon>
        <taxon>Rhipicephalus</taxon>
        <taxon>Rhipicephalus</taxon>
    </lineage>
</organism>
<dbReference type="PANTHER" id="PTHR45840">
    <property type="entry name" value="RHOMBOID-RELATED PROTEIN"/>
    <property type="match status" value="1"/>
</dbReference>